<gene>
    <name evidence="2" type="ordered locus">Vdis_1158</name>
</gene>
<dbReference type="HOGENOM" id="CLU_453183_0_0_2"/>
<protein>
    <submittedName>
        <fullName evidence="2">Poxvirus A32</fullName>
    </submittedName>
</protein>
<dbReference type="Gene3D" id="3.40.50.300">
    <property type="entry name" value="P-loop containing nucleotide triphosphate hydrolases"/>
    <property type="match status" value="2"/>
</dbReference>
<dbReference type="Pfam" id="PF01935">
    <property type="entry name" value="DUF87"/>
    <property type="match status" value="1"/>
</dbReference>
<dbReference type="eggNOG" id="arCOG00284">
    <property type="taxonomic scope" value="Archaea"/>
</dbReference>
<name>E1QQX5_VULDI</name>
<reference evidence="2 3" key="1">
    <citation type="journal article" date="2010" name="Stand. Genomic Sci.">
        <title>Complete genome sequence of Vulcanisaeta distributa type strain (IC-017).</title>
        <authorList>
            <person name="Mavromatis K."/>
            <person name="Sikorski J."/>
            <person name="Pabst E."/>
            <person name="Teshima H."/>
            <person name="Lapidus A."/>
            <person name="Lucas S."/>
            <person name="Nolan M."/>
            <person name="Glavina Del Rio T."/>
            <person name="Cheng J.F."/>
            <person name="Bruce D."/>
            <person name="Goodwin L."/>
            <person name="Pitluck S."/>
            <person name="Liolios K."/>
            <person name="Ivanova N."/>
            <person name="Mikhailova N."/>
            <person name="Pati A."/>
            <person name="Chen A."/>
            <person name="Palaniappan K."/>
            <person name="Land M."/>
            <person name="Hauser L."/>
            <person name="Chang Y.J."/>
            <person name="Jeffries C.D."/>
            <person name="Rohde M."/>
            <person name="Spring S."/>
            <person name="Goker M."/>
            <person name="Wirth R."/>
            <person name="Woyke T."/>
            <person name="Bristow J."/>
            <person name="Eisen J.A."/>
            <person name="Markowitz V."/>
            <person name="Hugenholtz P."/>
            <person name="Klenk H.P."/>
            <person name="Kyrpides N.C."/>
        </authorList>
    </citation>
    <scope>NUCLEOTIDE SEQUENCE [LARGE SCALE GENOMIC DNA]</scope>
    <source>
        <strain evidence="3">DSM 14429 / JCM 11212 / NBRC 100878 / IC-017</strain>
    </source>
</reference>
<accession>E1QQX5</accession>
<dbReference type="InterPro" id="IPR003593">
    <property type="entry name" value="AAA+_ATPase"/>
</dbReference>
<dbReference type="EMBL" id="CP002100">
    <property type="protein sequence ID" value="ADN50545.1"/>
    <property type="molecule type" value="Genomic_DNA"/>
</dbReference>
<dbReference type="KEGG" id="vdi:Vdis_1158"/>
<dbReference type="InterPro" id="IPR002789">
    <property type="entry name" value="HerA_central"/>
</dbReference>
<dbReference type="AlphaFoldDB" id="E1QQX5"/>
<keyword evidence="3" id="KW-1185">Reference proteome</keyword>
<dbReference type="Pfam" id="PF05872">
    <property type="entry name" value="HerA_C"/>
    <property type="match status" value="1"/>
</dbReference>
<dbReference type="SUPFAM" id="SSF52540">
    <property type="entry name" value="P-loop containing nucleoside triphosphate hydrolases"/>
    <property type="match status" value="1"/>
</dbReference>
<organism evidence="2 3">
    <name type="scientific">Vulcanisaeta distributa (strain DSM 14429 / JCM 11212 / NBRC 100878 / IC-017)</name>
    <dbReference type="NCBI Taxonomy" id="572478"/>
    <lineage>
        <taxon>Archaea</taxon>
        <taxon>Thermoproteota</taxon>
        <taxon>Thermoprotei</taxon>
        <taxon>Thermoproteales</taxon>
        <taxon>Thermoproteaceae</taxon>
        <taxon>Vulcanisaeta</taxon>
    </lineage>
</organism>
<dbReference type="RefSeq" id="WP_013336270.1">
    <property type="nucleotide sequence ID" value="NC_014537.1"/>
</dbReference>
<evidence type="ECO:0000313" key="2">
    <source>
        <dbReference type="EMBL" id="ADN50545.1"/>
    </source>
</evidence>
<sequence>MVDVVGAKPIDCRSVLGYITRQMPSSVTAESAVTYMISECQVEFPVGKYLVIEGDGVNYLARISESRIEDIYSVAKTPVLSLEQELSMDIRYVPRLIALELVAECRGETCGAPVTPPPIHAVVREPNPQEVSKMLSLPVEGIVLGSLALPSGVVIPGNEVLITRDALKHHMLVVGTTGSGKTTLLKNLALELITKYKGTTVIAVDAVGHYHHLALNNVRTKVLIPVTHDYVRRAIKRAGNGRDAVKGLAKALARDYINGVFRSMGIKVGRVRVKAVMARSGNKYRLVSVVLGVGGGVELIPWSLRTRDLLMSINELTGLLTEQARMFYGKVIREVRKRISGSGLTFERIYEYLTSPSENRLGGRQLLNYEVIAGNLGIHESTMENIVRALLAIIETRLFDIEVRAGVDYVVNEEPDYGSAFKPGYVVLDLRTSSALRQRIMVYRVLDRLFRFMGGEHLRNRDRMAVVLVDEAHLFFPQTRADEERRLLERHITRITRLGRSRGIAVVFATHMPDDLNDAIIQLTNTKVILRSDEKVLERLGVPTRERRFLSIAPTGLAYVKGFAYRYPIYIAFKPQAYHVG</sequence>
<evidence type="ECO:0000313" key="3">
    <source>
        <dbReference type="Proteomes" id="UP000006681"/>
    </source>
</evidence>
<dbReference type="PANTHER" id="PTHR30121:SF1">
    <property type="entry name" value="AAA+ ATPASE DOMAIN-CONTAINING PROTEIN"/>
    <property type="match status" value="1"/>
</dbReference>
<feature type="domain" description="AAA+ ATPase" evidence="1">
    <location>
        <begin position="167"/>
        <end position="533"/>
    </location>
</feature>
<evidence type="ECO:0000259" key="1">
    <source>
        <dbReference type="SMART" id="SM00382"/>
    </source>
</evidence>
<dbReference type="PANTHER" id="PTHR30121">
    <property type="entry name" value="UNCHARACTERIZED PROTEIN YJGR-RELATED"/>
    <property type="match status" value="1"/>
</dbReference>
<dbReference type="Proteomes" id="UP000006681">
    <property type="component" value="Chromosome"/>
</dbReference>
<dbReference type="GeneID" id="9752090"/>
<dbReference type="InterPro" id="IPR027417">
    <property type="entry name" value="P-loop_NTPase"/>
</dbReference>
<dbReference type="SMART" id="SM00382">
    <property type="entry name" value="AAA"/>
    <property type="match status" value="1"/>
</dbReference>
<reference evidence="3" key="2">
    <citation type="journal article" date="2010" name="Stand. Genomic Sci.">
        <title>Complete genome sequence of Vulcanisaeta distributa type strain (IC-017T).</title>
        <authorList>
            <person name="Mavromatis K."/>
            <person name="Sikorski J."/>
            <person name="Pabst E."/>
            <person name="Teshima H."/>
            <person name="Lapidus A."/>
            <person name="Lucas S."/>
            <person name="Nolan M."/>
            <person name="Glavina Del Rio T."/>
            <person name="Cheng J."/>
            <person name="Bruce D."/>
            <person name="Goodwin L."/>
            <person name="Pitluck S."/>
            <person name="Liolios K."/>
            <person name="Ivanova N."/>
            <person name="Mikhailova N."/>
            <person name="Pati A."/>
            <person name="Chen A."/>
            <person name="Palaniappan K."/>
            <person name="Land M."/>
            <person name="Hauser L."/>
            <person name="Chang Y."/>
            <person name="Jeffries C."/>
            <person name="Rohde M."/>
            <person name="Spring S."/>
            <person name="Goker M."/>
            <person name="Wirth R."/>
            <person name="Woyke T."/>
            <person name="Bristow J."/>
            <person name="Eisen J."/>
            <person name="Markowitz V."/>
            <person name="Hugenholtz P."/>
            <person name="Klenk H."/>
            <person name="Kyrpides N."/>
        </authorList>
    </citation>
    <scope>NUCLEOTIDE SEQUENCE [LARGE SCALE GENOMIC DNA]</scope>
    <source>
        <strain evidence="3">DSM 14429 / JCM 11212 / NBRC 100878 / IC-017</strain>
    </source>
</reference>
<dbReference type="InterPro" id="IPR033186">
    <property type="entry name" value="HerA_C"/>
</dbReference>
<proteinExistence type="predicted"/>
<dbReference type="STRING" id="572478.Vdis_1158"/>
<dbReference type="InterPro" id="IPR051162">
    <property type="entry name" value="T4SS_component"/>
</dbReference>